<protein>
    <submittedName>
        <fullName evidence="1">Uncharacterized protein</fullName>
    </submittedName>
</protein>
<reference evidence="1" key="3">
    <citation type="submission" date="2021-05" db="UniProtKB">
        <authorList>
            <consortium name="EnsemblPlants"/>
        </authorList>
    </citation>
    <scope>IDENTIFICATION</scope>
    <source>
        <strain evidence="1">cv. B73</strain>
    </source>
</reference>
<accession>A0A804QWD3</accession>
<dbReference type="AlphaFoldDB" id="A0A804QWD3"/>
<keyword evidence="2" id="KW-1185">Reference proteome</keyword>
<organism evidence="1 2">
    <name type="scientific">Zea mays</name>
    <name type="common">Maize</name>
    <dbReference type="NCBI Taxonomy" id="4577"/>
    <lineage>
        <taxon>Eukaryota</taxon>
        <taxon>Viridiplantae</taxon>
        <taxon>Streptophyta</taxon>
        <taxon>Embryophyta</taxon>
        <taxon>Tracheophyta</taxon>
        <taxon>Spermatophyta</taxon>
        <taxon>Magnoliopsida</taxon>
        <taxon>Liliopsida</taxon>
        <taxon>Poales</taxon>
        <taxon>Poaceae</taxon>
        <taxon>PACMAD clade</taxon>
        <taxon>Panicoideae</taxon>
        <taxon>Andropogonodae</taxon>
        <taxon>Andropogoneae</taxon>
        <taxon>Tripsacinae</taxon>
        <taxon>Zea</taxon>
    </lineage>
</organism>
<dbReference type="Gramene" id="Zm00001eb373060_T001">
    <property type="protein sequence ID" value="Zm00001eb373060_P001"/>
    <property type="gene ID" value="Zm00001eb373060"/>
</dbReference>
<proteinExistence type="predicted"/>
<dbReference type="EnsemblPlants" id="Zm00001eb373060_T001">
    <property type="protein sequence ID" value="Zm00001eb373060_P001"/>
    <property type="gene ID" value="Zm00001eb373060"/>
</dbReference>
<sequence length="117" mass="12710">MNALVCVTALLTTGQSLLSVVYLCGNLGPECIIYAMLLFHRLLMFDPVNQVCHQEQEFNSAFCCILDGLSFRSPAQAEASSASLSSSTSTTRDLRSSLLPISNIVLHQLEGKSNKEV</sequence>
<evidence type="ECO:0000313" key="2">
    <source>
        <dbReference type="Proteomes" id="UP000007305"/>
    </source>
</evidence>
<dbReference type="Proteomes" id="UP000007305">
    <property type="component" value="Chromosome 9"/>
</dbReference>
<evidence type="ECO:0000313" key="1">
    <source>
        <dbReference type="EnsemblPlants" id="Zm00001eb373060_P001"/>
    </source>
</evidence>
<reference evidence="2" key="1">
    <citation type="journal article" date="2009" name="Science">
        <title>The B73 maize genome: complexity, diversity, and dynamics.</title>
        <authorList>
            <person name="Schnable P.S."/>
            <person name="Ware D."/>
            <person name="Fulton R.S."/>
            <person name="Stein J.C."/>
            <person name="Wei F."/>
            <person name="Pasternak S."/>
            <person name="Liang C."/>
            <person name="Zhang J."/>
            <person name="Fulton L."/>
            <person name="Graves T.A."/>
            <person name="Minx P."/>
            <person name="Reily A.D."/>
            <person name="Courtney L."/>
            <person name="Kruchowski S.S."/>
            <person name="Tomlinson C."/>
            <person name="Strong C."/>
            <person name="Delehaunty K."/>
            <person name="Fronick C."/>
            <person name="Courtney B."/>
            <person name="Rock S.M."/>
            <person name="Belter E."/>
            <person name="Du F."/>
            <person name="Kim K."/>
            <person name="Abbott R.M."/>
            <person name="Cotton M."/>
            <person name="Levy A."/>
            <person name="Marchetto P."/>
            <person name="Ochoa K."/>
            <person name="Jackson S.M."/>
            <person name="Gillam B."/>
            <person name="Chen W."/>
            <person name="Yan L."/>
            <person name="Higginbotham J."/>
            <person name="Cardenas M."/>
            <person name="Waligorski J."/>
            <person name="Applebaum E."/>
            <person name="Phelps L."/>
            <person name="Falcone J."/>
            <person name="Kanchi K."/>
            <person name="Thane T."/>
            <person name="Scimone A."/>
            <person name="Thane N."/>
            <person name="Henke J."/>
            <person name="Wang T."/>
            <person name="Ruppert J."/>
            <person name="Shah N."/>
            <person name="Rotter K."/>
            <person name="Hodges J."/>
            <person name="Ingenthron E."/>
            <person name="Cordes M."/>
            <person name="Kohlberg S."/>
            <person name="Sgro J."/>
            <person name="Delgado B."/>
            <person name="Mead K."/>
            <person name="Chinwalla A."/>
            <person name="Leonard S."/>
            <person name="Crouse K."/>
            <person name="Collura K."/>
            <person name="Kudrna D."/>
            <person name="Currie J."/>
            <person name="He R."/>
            <person name="Angelova A."/>
            <person name="Rajasekar S."/>
            <person name="Mueller T."/>
            <person name="Lomeli R."/>
            <person name="Scara G."/>
            <person name="Ko A."/>
            <person name="Delaney K."/>
            <person name="Wissotski M."/>
            <person name="Lopez G."/>
            <person name="Campos D."/>
            <person name="Braidotti M."/>
            <person name="Ashley E."/>
            <person name="Golser W."/>
            <person name="Kim H."/>
            <person name="Lee S."/>
            <person name="Lin J."/>
            <person name="Dujmic Z."/>
            <person name="Kim W."/>
            <person name="Talag J."/>
            <person name="Zuccolo A."/>
            <person name="Fan C."/>
            <person name="Sebastian A."/>
            <person name="Kramer M."/>
            <person name="Spiegel L."/>
            <person name="Nascimento L."/>
            <person name="Zutavern T."/>
            <person name="Miller B."/>
            <person name="Ambroise C."/>
            <person name="Muller S."/>
            <person name="Spooner W."/>
            <person name="Narechania A."/>
            <person name="Ren L."/>
            <person name="Wei S."/>
            <person name="Kumari S."/>
            <person name="Faga B."/>
            <person name="Levy M.J."/>
            <person name="McMahan L."/>
            <person name="Van Buren P."/>
            <person name="Vaughn M.W."/>
            <person name="Ying K."/>
            <person name="Yeh C.-T."/>
            <person name="Emrich S.J."/>
            <person name="Jia Y."/>
            <person name="Kalyanaraman A."/>
            <person name="Hsia A.-P."/>
            <person name="Barbazuk W.B."/>
            <person name="Baucom R.S."/>
            <person name="Brutnell T.P."/>
            <person name="Carpita N.C."/>
            <person name="Chaparro C."/>
            <person name="Chia J.-M."/>
            <person name="Deragon J.-M."/>
            <person name="Estill J.C."/>
            <person name="Fu Y."/>
            <person name="Jeddeloh J.A."/>
            <person name="Han Y."/>
            <person name="Lee H."/>
            <person name="Li P."/>
            <person name="Lisch D.R."/>
            <person name="Liu S."/>
            <person name="Liu Z."/>
            <person name="Nagel D.H."/>
            <person name="McCann M.C."/>
            <person name="SanMiguel P."/>
            <person name="Myers A.M."/>
            <person name="Nettleton D."/>
            <person name="Nguyen J."/>
            <person name="Penning B.W."/>
            <person name="Ponnala L."/>
            <person name="Schneider K.L."/>
            <person name="Schwartz D.C."/>
            <person name="Sharma A."/>
            <person name="Soderlund C."/>
            <person name="Springer N.M."/>
            <person name="Sun Q."/>
            <person name="Wang H."/>
            <person name="Waterman M."/>
            <person name="Westerman R."/>
            <person name="Wolfgruber T.K."/>
            <person name="Yang L."/>
            <person name="Yu Y."/>
            <person name="Zhang L."/>
            <person name="Zhou S."/>
            <person name="Zhu Q."/>
            <person name="Bennetzen J.L."/>
            <person name="Dawe R.K."/>
            <person name="Jiang J."/>
            <person name="Jiang N."/>
            <person name="Presting G.G."/>
            <person name="Wessler S.R."/>
            <person name="Aluru S."/>
            <person name="Martienssen R.A."/>
            <person name="Clifton S.W."/>
            <person name="McCombie W.R."/>
            <person name="Wing R.A."/>
            <person name="Wilson R.K."/>
        </authorList>
    </citation>
    <scope>NUCLEOTIDE SEQUENCE [LARGE SCALE GENOMIC DNA]</scope>
    <source>
        <strain evidence="2">cv. B73</strain>
    </source>
</reference>
<name>A0A804QWD3_MAIZE</name>
<reference evidence="1" key="2">
    <citation type="submission" date="2019-07" db="EMBL/GenBank/DDBJ databases">
        <authorList>
            <person name="Seetharam A."/>
            <person name="Woodhouse M."/>
            <person name="Cannon E."/>
        </authorList>
    </citation>
    <scope>NUCLEOTIDE SEQUENCE [LARGE SCALE GENOMIC DNA]</scope>
    <source>
        <strain evidence="1">cv. B73</strain>
    </source>
</reference>
<dbReference type="InParanoid" id="A0A804QWD3"/>